<reference evidence="2" key="1">
    <citation type="submission" date="2023-06" db="EMBL/GenBank/DDBJ databases">
        <title>Genome-scale phylogeny and comparative genomics of the fungal order Sordariales.</title>
        <authorList>
            <consortium name="Lawrence Berkeley National Laboratory"/>
            <person name="Hensen N."/>
            <person name="Bonometti L."/>
            <person name="Westerberg I."/>
            <person name="Brannstrom I.O."/>
            <person name="Guillou S."/>
            <person name="Cros-Aarteil S."/>
            <person name="Calhoun S."/>
            <person name="Haridas S."/>
            <person name="Kuo A."/>
            <person name="Mondo S."/>
            <person name="Pangilinan J."/>
            <person name="Riley R."/>
            <person name="Labutti K."/>
            <person name="Andreopoulos B."/>
            <person name="Lipzen A."/>
            <person name="Chen C."/>
            <person name="Yanf M."/>
            <person name="Daum C."/>
            <person name="Ng V."/>
            <person name="Clum A."/>
            <person name="Steindorff A."/>
            <person name="Ohm R."/>
            <person name="Martin F."/>
            <person name="Silar P."/>
            <person name="Natvig D."/>
            <person name="Lalanne C."/>
            <person name="Gautier V."/>
            <person name="Ament-Velasquez S.L."/>
            <person name="Kruys A."/>
            <person name="Hutchinson M.I."/>
            <person name="Powell A.J."/>
            <person name="Barry K."/>
            <person name="Miller A.N."/>
            <person name="Grigoriev I.V."/>
            <person name="Debuchy R."/>
            <person name="Gladieux P."/>
            <person name="Thoren M.H."/>
            <person name="Johannesson H."/>
        </authorList>
    </citation>
    <scope>NUCLEOTIDE SEQUENCE</scope>
    <source>
        <strain evidence="2">CBS 540.89</strain>
    </source>
</reference>
<evidence type="ECO:0000313" key="2">
    <source>
        <dbReference type="EMBL" id="KAK0736266.1"/>
    </source>
</evidence>
<organism evidence="2 3">
    <name type="scientific">Apiosordaria backusii</name>
    <dbReference type="NCBI Taxonomy" id="314023"/>
    <lineage>
        <taxon>Eukaryota</taxon>
        <taxon>Fungi</taxon>
        <taxon>Dikarya</taxon>
        <taxon>Ascomycota</taxon>
        <taxon>Pezizomycotina</taxon>
        <taxon>Sordariomycetes</taxon>
        <taxon>Sordariomycetidae</taxon>
        <taxon>Sordariales</taxon>
        <taxon>Lasiosphaeriaceae</taxon>
        <taxon>Apiosordaria</taxon>
    </lineage>
</organism>
<dbReference type="Gene3D" id="1.25.40.20">
    <property type="entry name" value="Ankyrin repeat-containing domain"/>
    <property type="match status" value="1"/>
</dbReference>
<keyword evidence="3" id="KW-1185">Reference proteome</keyword>
<gene>
    <name evidence="2" type="ORF">B0T21DRAFT_177864</name>
</gene>
<dbReference type="SUPFAM" id="SSF48403">
    <property type="entry name" value="Ankyrin repeat"/>
    <property type="match status" value="1"/>
</dbReference>
<feature type="compositionally biased region" description="Acidic residues" evidence="1">
    <location>
        <begin position="249"/>
        <end position="271"/>
    </location>
</feature>
<sequence length="280" mass="32315">MLRNGEASLRDQDQYGTPLLFAALRQILDYSHGIVNSETIIDVIRHFTPLLQVAYCYFDPYLYPYRNGTEYFSILLARGSNVRARDVNGNTCLHLCFRGIEIRANTRICLDQNRKALVYLIQHDADVFAVNYRGQSVSQVAYEKRLRNRPLWSKNNGYRCGWALIHEPGDGMRGDLWDLVLADCGFNIADFRTEAWPWRPSFTTSYTKEMFKALWEGQEHLCPYYDEAMACDVVKHPFYDCEVLIEWDSSDDDSDWSEDGGDSEDIYDSEDGGCQLGEVE</sequence>
<dbReference type="AlphaFoldDB" id="A0AA40EG40"/>
<evidence type="ECO:0000256" key="1">
    <source>
        <dbReference type="SAM" id="MobiDB-lite"/>
    </source>
</evidence>
<dbReference type="Proteomes" id="UP001172159">
    <property type="component" value="Unassembled WGS sequence"/>
</dbReference>
<comment type="caution">
    <text evidence="2">The sequence shown here is derived from an EMBL/GenBank/DDBJ whole genome shotgun (WGS) entry which is preliminary data.</text>
</comment>
<dbReference type="InterPro" id="IPR036770">
    <property type="entry name" value="Ankyrin_rpt-contain_sf"/>
</dbReference>
<name>A0AA40EG40_9PEZI</name>
<protein>
    <submittedName>
        <fullName evidence="2">Uncharacterized protein</fullName>
    </submittedName>
</protein>
<proteinExistence type="predicted"/>
<evidence type="ECO:0000313" key="3">
    <source>
        <dbReference type="Proteomes" id="UP001172159"/>
    </source>
</evidence>
<dbReference type="EMBL" id="JAUKTV010000006">
    <property type="protein sequence ID" value="KAK0736266.1"/>
    <property type="molecule type" value="Genomic_DNA"/>
</dbReference>
<accession>A0AA40EG40</accession>
<feature type="region of interest" description="Disordered" evidence="1">
    <location>
        <begin position="249"/>
        <end position="280"/>
    </location>
</feature>